<dbReference type="RefSeq" id="WP_271098039.1">
    <property type="nucleotide sequence ID" value="NZ_JANWOR010000669.1"/>
</dbReference>
<accession>A0AAW5ZBI5</accession>
<dbReference type="Proteomes" id="UP001211064">
    <property type="component" value="Unassembled WGS sequence"/>
</dbReference>
<comment type="caution">
    <text evidence="1">The sequence shown here is derived from an EMBL/GenBank/DDBJ whole genome shotgun (WGS) entry which is preliminary data.</text>
</comment>
<feature type="non-terminal residue" evidence="1">
    <location>
        <position position="1"/>
    </location>
</feature>
<organism evidence="1 2">
    <name type="scientific">Escherichia coli</name>
    <dbReference type="NCBI Taxonomy" id="562"/>
    <lineage>
        <taxon>Bacteria</taxon>
        <taxon>Pseudomonadati</taxon>
        <taxon>Pseudomonadota</taxon>
        <taxon>Gammaproteobacteria</taxon>
        <taxon>Enterobacterales</taxon>
        <taxon>Enterobacteriaceae</taxon>
        <taxon>Escherichia</taxon>
    </lineage>
</organism>
<reference evidence="1" key="1">
    <citation type="submission" date="2022-08" db="EMBL/GenBank/DDBJ databases">
        <title>Genome sequencing of human pathogens.</title>
        <authorList>
            <person name="Cao X."/>
        </authorList>
    </citation>
    <scope>NUCLEOTIDE SEQUENCE</scope>
    <source>
        <strain evidence="1">EC16126</strain>
    </source>
</reference>
<name>A0AAW5ZBI5_ECOLX</name>
<sequence>EYQGKVIAEQAFNFSRFNQVAEYTGSLNSLLSDSGEKTVIKYREILHREKNCDFPVPADIANGVLEYANSLRSGAIHSDPGHPYSADNDSFTTGALTYCQAVLWIEPLLTAIDRANNQLAGIRQIERERQQYHRSPSP</sequence>
<evidence type="ECO:0000313" key="1">
    <source>
        <dbReference type="EMBL" id="MDA4180589.1"/>
    </source>
</evidence>
<proteinExistence type="predicted"/>
<dbReference type="AlphaFoldDB" id="A0AAW5ZBI5"/>
<protein>
    <submittedName>
        <fullName evidence="1">Uncharacterized protein</fullName>
    </submittedName>
</protein>
<gene>
    <name evidence="1" type="ORF">NY836_25110</name>
</gene>
<evidence type="ECO:0000313" key="2">
    <source>
        <dbReference type="Proteomes" id="UP001211064"/>
    </source>
</evidence>
<dbReference type="EMBL" id="JANWOR010000669">
    <property type="protein sequence ID" value="MDA4180589.1"/>
    <property type="molecule type" value="Genomic_DNA"/>
</dbReference>